<name>Q4TDV7_TETNG</name>
<reference evidence="1" key="2">
    <citation type="submission" date="2004-02" db="EMBL/GenBank/DDBJ databases">
        <authorList>
            <consortium name="Genoscope"/>
            <consortium name="Whitehead Institute Centre for Genome Research"/>
        </authorList>
    </citation>
    <scope>NUCLEOTIDE SEQUENCE</scope>
</reference>
<dbReference type="OrthoDB" id="8946842at2759"/>
<dbReference type="Gene3D" id="2.10.220.10">
    <property type="entry name" value="Hormone Receptor, Insulin-like Growth Factor Receptor 1, Chain A, domain 2"/>
    <property type="match status" value="1"/>
</dbReference>
<protein>
    <submittedName>
        <fullName evidence="1">(spotted green pufferfish) hypothetical protein</fullName>
    </submittedName>
</protein>
<dbReference type="KEGG" id="tng:GSTEN00002603G001"/>
<proteinExistence type="predicted"/>
<evidence type="ECO:0000313" key="1">
    <source>
        <dbReference type="EMBL" id="CAF88925.1"/>
    </source>
</evidence>
<feature type="non-terminal residue" evidence="1">
    <location>
        <position position="1"/>
    </location>
</feature>
<dbReference type="EMBL" id="CAAE01006008">
    <property type="protein sequence ID" value="CAF88925.1"/>
    <property type="molecule type" value="Genomic_DNA"/>
</dbReference>
<dbReference type="AlphaFoldDB" id="Q4TDV7"/>
<organism evidence="1">
    <name type="scientific">Tetraodon nigroviridis</name>
    <name type="common">Spotted green pufferfish</name>
    <name type="synonym">Chelonodon nigroviridis</name>
    <dbReference type="NCBI Taxonomy" id="99883"/>
    <lineage>
        <taxon>Eukaryota</taxon>
        <taxon>Metazoa</taxon>
        <taxon>Chordata</taxon>
        <taxon>Craniata</taxon>
        <taxon>Vertebrata</taxon>
        <taxon>Euteleostomi</taxon>
        <taxon>Actinopterygii</taxon>
        <taxon>Neopterygii</taxon>
        <taxon>Teleostei</taxon>
        <taxon>Neoteleostei</taxon>
        <taxon>Acanthomorphata</taxon>
        <taxon>Eupercaria</taxon>
        <taxon>Tetraodontiformes</taxon>
        <taxon>Tetradontoidea</taxon>
        <taxon>Tetraodontidae</taxon>
        <taxon>Tetraodon</taxon>
    </lineage>
</organism>
<sequence length="34" mass="3645">EIREYANGSMCVECDGQCELADDDSLTCHGPVSP</sequence>
<reference evidence="1" key="1">
    <citation type="journal article" date="2004" name="Nature">
        <title>Genome duplication in the teleost fish Tetraodon nigroviridis reveals the early vertebrate proto-karyotype.</title>
        <authorList>
            <person name="Jaillon O."/>
            <person name="Aury J.-M."/>
            <person name="Brunet F."/>
            <person name="Petit J.-L."/>
            <person name="Stange-Thomann N."/>
            <person name="Mauceli E."/>
            <person name="Bouneau L."/>
            <person name="Fischer C."/>
            <person name="Ozouf-Costaz C."/>
            <person name="Bernot A."/>
            <person name="Nicaud S."/>
            <person name="Jaffe D."/>
            <person name="Fisher S."/>
            <person name="Lutfalla G."/>
            <person name="Dossat C."/>
            <person name="Segurens B."/>
            <person name="Dasilva C."/>
            <person name="Salanoubat M."/>
            <person name="Levy M."/>
            <person name="Boudet N."/>
            <person name="Castellano S."/>
            <person name="Anthouard V."/>
            <person name="Jubin C."/>
            <person name="Castelli V."/>
            <person name="Katinka M."/>
            <person name="Vacherie B."/>
            <person name="Biemont C."/>
            <person name="Skalli Z."/>
            <person name="Cattolico L."/>
            <person name="Poulain J."/>
            <person name="De Berardinis V."/>
            <person name="Cruaud C."/>
            <person name="Duprat S."/>
            <person name="Brottier P."/>
            <person name="Coutanceau J.-P."/>
            <person name="Gouzy J."/>
            <person name="Parra G."/>
            <person name="Lardier G."/>
            <person name="Chapple C."/>
            <person name="McKernan K.J."/>
            <person name="McEwan P."/>
            <person name="Bosak S."/>
            <person name="Kellis M."/>
            <person name="Volff J.-N."/>
            <person name="Guigo R."/>
            <person name="Zody M.C."/>
            <person name="Mesirov J."/>
            <person name="Lindblad-Toh K."/>
            <person name="Birren B."/>
            <person name="Nusbaum C."/>
            <person name="Kahn D."/>
            <person name="Robinson-Rechavi M."/>
            <person name="Laudet V."/>
            <person name="Schachter V."/>
            <person name="Quetier F."/>
            <person name="Saurin W."/>
            <person name="Scarpelli C."/>
            <person name="Wincker P."/>
            <person name="Lander E.S."/>
            <person name="Weissenbach J."/>
            <person name="Roest Crollius H."/>
        </authorList>
    </citation>
    <scope>NUCLEOTIDE SEQUENCE [LARGE SCALE GENOMIC DNA]</scope>
</reference>
<comment type="caution">
    <text evidence="1">The sequence shown here is derived from an EMBL/GenBank/DDBJ whole genome shotgun (WGS) entry which is preliminary data.</text>
</comment>
<gene>
    <name evidence="1" type="ORF">GSTENG00002603001</name>
</gene>
<accession>Q4TDV7</accession>